<dbReference type="Gene3D" id="2.170.130.10">
    <property type="entry name" value="TonB-dependent receptor, plug domain"/>
    <property type="match status" value="1"/>
</dbReference>
<evidence type="ECO:0000259" key="2">
    <source>
        <dbReference type="Pfam" id="PF14905"/>
    </source>
</evidence>
<evidence type="ECO:0000313" key="3">
    <source>
        <dbReference type="EMBL" id="KUG08538.1"/>
    </source>
</evidence>
<dbReference type="Pfam" id="PF13620">
    <property type="entry name" value="CarboxypepD_reg"/>
    <property type="match status" value="1"/>
</dbReference>
<dbReference type="Pfam" id="PF14905">
    <property type="entry name" value="OMP_b-brl_3"/>
    <property type="match status" value="1"/>
</dbReference>
<dbReference type="SUPFAM" id="SSF49464">
    <property type="entry name" value="Carboxypeptidase regulatory domain-like"/>
    <property type="match status" value="1"/>
</dbReference>
<dbReference type="AlphaFoldDB" id="A0A9X0L5C3"/>
<sequence length="954" mass="105116">MRYCILLMISWLSCVAGTFAQQPAAPRPSSGQVRGAVADSLTGKPLREASVSLLAAKDSSYLSFTITDGDGNFTLRNVAPGRYFLLLTFLGYKSKLQPISLTAASPSLEMGTLRLRAVSQTLGEVVVQQERAPVSMQGDTLAFNARAFKTQPNAAVESLLKKLPGVEVDRDGTIRAQGQQVNRVLVDGKPFFGDDPKMATRNLPANIIDQVQLYNQQSDQAQFSGIDDGSQQKTINLVTKRDKRKGYFGTEQLGLGTDGRYRAQLGLNRFNNGRQISALGQANNVNQLGFSDDGAPAAGDLSSGPSALGGGLSGGFGGVGGPMGGGATMVMQGGRGGGGGSAGGINNQPSSITESMAGGLNYRDAWGKRAEVATSYFASRTTVRTEQLSRRENVAGITRPNGEAGPALITDLDAAARNRTLSQRFNFRLDYKLDSLTSLRFTPSLWWQNTEQRRRNNQQTSLGERLLNTSQNHYDATADNLWGGGNLLLMRKFAKPGRTFSANLNAVLNNQEGEAFNRANNTFFGPDGTPRSNVLDQRIGQDYPARSQALNLSYTEPLSLQSKLELHYNLANSRSSAMRLLDDYNEATSRYDLRNPLLSNQFESGFLTNRAGLTWQTRRLRYGYSLGVDAQQAELTVDNQSLDTELARRYRTLLPNAMFNYNGTRNRSLRLNYRTRLQAPTATQLQPVPDNTNPLFVRLGNPALAPEYYHTLSATYNQFNASNNRSIFGLLSGNQVQDRIVSSTAFDANGVQTTRPVNANGFYSLNGFMSMGQRLSWHKLNLNLSTNGNYTRSISYVNEQANEARNWSLGQGISLNSAFNDALEFGLSGNVTYQRASYSLLAQQNTSYWTQTLSADVHYQLPNRWVVTSDLWFTNYAGRSAGFNQAVALWNVGVARQFFANKQGELKLQAYDLLKQNRSLVRNVTDTYLEDVRSRVLTRYFMLSFSYNLRQFGK</sequence>
<feature type="chain" id="PRO_5040851469" evidence="1">
    <location>
        <begin position="21"/>
        <end position="954"/>
    </location>
</feature>
<dbReference type="InterPro" id="IPR041700">
    <property type="entry name" value="OMP_b-brl_3"/>
</dbReference>
<comment type="caution">
    <text evidence="3">The sequence shown here is derived from an EMBL/GenBank/DDBJ whole genome shotgun (WGS) entry which is preliminary data.</text>
</comment>
<gene>
    <name evidence="3" type="ORF">ASU33_10290</name>
</gene>
<dbReference type="InterPro" id="IPR008969">
    <property type="entry name" value="CarboxyPept-like_regulatory"/>
</dbReference>
<evidence type="ECO:0000256" key="1">
    <source>
        <dbReference type="SAM" id="SignalP"/>
    </source>
</evidence>
<organism evidence="3 4">
    <name type="scientific">Solirubrum puertoriconensis</name>
    <dbReference type="NCBI Taxonomy" id="1751427"/>
    <lineage>
        <taxon>Bacteria</taxon>
        <taxon>Pseudomonadati</taxon>
        <taxon>Bacteroidota</taxon>
        <taxon>Cytophagia</taxon>
        <taxon>Cytophagales</taxon>
    </lineage>
</organism>
<accession>A0A9X0L5C3</accession>
<keyword evidence="4" id="KW-1185">Reference proteome</keyword>
<name>A0A9X0L5C3_SOLP1</name>
<dbReference type="Gene3D" id="2.60.40.1120">
    <property type="entry name" value="Carboxypeptidase-like, regulatory domain"/>
    <property type="match status" value="1"/>
</dbReference>
<dbReference type="SUPFAM" id="SSF56935">
    <property type="entry name" value="Porins"/>
    <property type="match status" value="1"/>
</dbReference>
<proteinExistence type="predicted"/>
<evidence type="ECO:0000313" key="4">
    <source>
        <dbReference type="Proteomes" id="UP000054223"/>
    </source>
</evidence>
<feature type="signal peptide" evidence="1">
    <location>
        <begin position="1"/>
        <end position="20"/>
    </location>
</feature>
<keyword evidence="1" id="KW-0732">Signal</keyword>
<dbReference type="EMBL" id="LNAL01000006">
    <property type="protein sequence ID" value="KUG08538.1"/>
    <property type="molecule type" value="Genomic_DNA"/>
</dbReference>
<keyword evidence="3" id="KW-0675">Receptor</keyword>
<dbReference type="Proteomes" id="UP000054223">
    <property type="component" value="Unassembled WGS sequence"/>
</dbReference>
<reference evidence="3 4" key="1">
    <citation type="submission" date="2015-11" db="EMBL/GenBank/DDBJ databases">
        <title>Solirubrum puertoriconensis gen. nov. an environmental bacteria isolated in Puerto Rico.</title>
        <authorList>
            <person name="Cuebas-Irizarry M.F."/>
            <person name="Montalvo-Rodriguez R."/>
        </authorList>
    </citation>
    <scope>NUCLEOTIDE SEQUENCE [LARGE SCALE GENOMIC DNA]</scope>
    <source>
        <strain evidence="3 4">MC1A</strain>
    </source>
</reference>
<protein>
    <submittedName>
        <fullName evidence="3">TonB-dependent receptor</fullName>
    </submittedName>
</protein>
<dbReference type="InterPro" id="IPR037066">
    <property type="entry name" value="Plug_dom_sf"/>
</dbReference>
<feature type="domain" description="Outer membrane protein beta-barrel" evidence="2">
    <location>
        <begin position="491"/>
        <end position="799"/>
    </location>
</feature>